<dbReference type="PANTHER" id="PTHR12558:SF13">
    <property type="entry name" value="CELL DIVISION CYCLE PROTEIN 27 HOMOLOG"/>
    <property type="match status" value="1"/>
</dbReference>
<keyword evidence="1" id="KW-0802">TPR repeat</keyword>
<organism evidence="3 4">
    <name type="scientific">Candidatus Kaiserbacteria bacterium RIFCSPHIGHO2_01_FULL_54_36</name>
    <dbReference type="NCBI Taxonomy" id="1798482"/>
    <lineage>
        <taxon>Bacteria</taxon>
        <taxon>Candidatus Kaiseribacteriota</taxon>
    </lineage>
</organism>
<feature type="transmembrane region" description="Helical" evidence="2">
    <location>
        <begin position="106"/>
        <end position="124"/>
    </location>
</feature>
<dbReference type="STRING" id="1798482.A2763_03015"/>
<feature type="transmembrane region" description="Helical" evidence="2">
    <location>
        <begin position="419"/>
        <end position="445"/>
    </location>
</feature>
<dbReference type="AlphaFoldDB" id="A0A1F6CKN8"/>
<feature type="transmembrane region" description="Helical" evidence="2">
    <location>
        <begin position="174"/>
        <end position="191"/>
    </location>
</feature>
<feature type="transmembrane region" description="Helical" evidence="2">
    <location>
        <begin position="262"/>
        <end position="281"/>
    </location>
</feature>
<feature type="transmembrane region" description="Helical" evidence="2">
    <location>
        <begin position="360"/>
        <end position="381"/>
    </location>
</feature>
<keyword evidence="2" id="KW-1133">Transmembrane helix</keyword>
<dbReference type="Gene3D" id="1.25.40.10">
    <property type="entry name" value="Tetratricopeptide repeat domain"/>
    <property type="match status" value="1"/>
</dbReference>
<accession>A0A1F6CKN8</accession>
<protein>
    <recommendedName>
        <fullName evidence="5">Tetratricopeptide repeat protein</fullName>
    </recommendedName>
</protein>
<feature type="transmembrane region" description="Helical" evidence="2">
    <location>
        <begin position="41"/>
        <end position="60"/>
    </location>
</feature>
<dbReference type="InterPro" id="IPR019734">
    <property type="entry name" value="TPR_rpt"/>
</dbReference>
<gene>
    <name evidence="3" type="ORF">A2763_03015</name>
</gene>
<reference evidence="3 4" key="1">
    <citation type="journal article" date="2016" name="Nat. Commun.">
        <title>Thousands of microbial genomes shed light on interconnected biogeochemical processes in an aquifer system.</title>
        <authorList>
            <person name="Anantharaman K."/>
            <person name="Brown C.T."/>
            <person name="Hug L.A."/>
            <person name="Sharon I."/>
            <person name="Castelle C.J."/>
            <person name="Probst A.J."/>
            <person name="Thomas B.C."/>
            <person name="Singh A."/>
            <person name="Wilkins M.J."/>
            <person name="Karaoz U."/>
            <person name="Brodie E.L."/>
            <person name="Williams K.H."/>
            <person name="Hubbard S.S."/>
            <person name="Banfield J.F."/>
        </authorList>
    </citation>
    <scope>NUCLEOTIDE SEQUENCE [LARGE SCALE GENOMIC DNA]</scope>
</reference>
<sequence>MGNGTSKLDSVAQWCMILLIGLLPIFFVPVLWITIVQAKAALIVVLLAITAVCWVAARFLEGSVRIPASLILAAGLLLPIIYATSVLVSGVSQVSLVGTGVEQDTLAFACILYAALALSALIFSGAPEARVRAIRGLYIGAAILVGLEIFHFAMPQFGFGGAIAGQTGNAFGNWHEFAIILGLFTILGLSLRESQAAEGIWRYLIWAVSLASVLLLIVANFFDVWAAVAVACAVGLAFELMAQRAKSGHVSFSWKTHGEWGVLIILAVFLMVFGSFITNVMPSQIRVASVEVRPSWQGTIEIGSLSLTEPASLFFGAGPNTFGREWGLYKPASVNQTAFWNTDFNAGVGSIPTSFVTTGIIGILVWILFVGAILLTAGRSLIRHTKAHGAPDVLYASSFGLAALYLVVFYILYVPGPALSALVFIFAGLLTASAAGAGITGLIYLRVRGEGWQGIAQAIGLILFGIVVLATSLGISRVLAAEMLLNKSIIVYNQTQDVQRASDLIKKALKVYPSNTRAHRAAVQLGLVQLQQLIAKGDPEDEAVRAQLQTTLQETIQHGLDAVAINGDDYQNWLEVAGLYQQLAGVKVAGAYENARAAYERARQENPSSPVPLFQLAQLEIIENHPDLALQNLAAAVQLKQDFAAAYYVASQIYASQNNLKDALSTAALAAQYASNDPLAWFNAGSIAYAAKDFQNAAAALERALTLEPNYANAAYVLGLTYAELGRTADSIKIFEALNTIDPNQPVVQQALANLRAGRLPVAQNPVPNR</sequence>
<evidence type="ECO:0000313" key="4">
    <source>
        <dbReference type="Proteomes" id="UP000178370"/>
    </source>
</evidence>
<dbReference type="SMART" id="SM00028">
    <property type="entry name" value="TPR"/>
    <property type="match status" value="6"/>
</dbReference>
<feature type="transmembrane region" description="Helical" evidence="2">
    <location>
        <begin position="203"/>
        <end position="219"/>
    </location>
</feature>
<dbReference type="EMBL" id="MFKV01000028">
    <property type="protein sequence ID" value="OGG49628.1"/>
    <property type="molecule type" value="Genomic_DNA"/>
</dbReference>
<feature type="transmembrane region" description="Helical" evidence="2">
    <location>
        <begin position="72"/>
        <end position="94"/>
    </location>
</feature>
<evidence type="ECO:0008006" key="5">
    <source>
        <dbReference type="Google" id="ProtNLM"/>
    </source>
</evidence>
<keyword evidence="2" id="KW-0472">Membrane</keyword>
<dbReference type="PROSITE" id="PS50005">
    <property type="entry name" value="TPR"/>
    <property type="match status" value="2"/>
</dbReference>
<feature type="repeat" description="TPR" evidence="1">
    <location>
        <begin position="678"/>
        <end position="711"/>
    </location>
</feature>
<comment type="caution">
    <text evidence="3">The sequence shown here is derived from an EMBL/GenBank/DDBJ whole genome shotgun (WGS) entry which is preliminary data.</text>
</comment>
<feature type="transmembrane region" description="Helical" evidence="2">
    <location>
        <begin position="225"/>
        <end position="242"/>
    </location>
</feature>
<name>A0A1F6CKN8_9BACT</name>
<dbReference type="Proteomes" id="UP000178370">
    <property type="component" value="Unassembled WGS sequence"/>
</dbReference>
<proteinExistence type="predicted"/>
<dbReference type="PANTHER" id="PTHR12558">
    <property type="entry name" value="CELL DIVISION CYCLE 16,23,27"/>
    <property type="match status" value="1"/>
</dbReference>
<feature type="transmembrane region" description="Helical" evidence="2">
    <location>
        <begin position="393"/>
        <end position="413"/>
    </location>
</feature>
<evidence type="ECO:0000256" key="1">
    <source>
        <dbReference type="PROSITE-ProRule" id="PRU00339"/>
    </source>
</evidence>
<evidence type="ECO:0000256" key="2">
    <source>
        <dbReference type="SAM" id="Phobius"/>
    </source>
</evidence>
<feature type="transmembrane region" description="Helical" evidence="2">
    <location>
        <begin position="457"/>
        <end position="480"/>
    </location>
</feature>
<feature type="repeat" description="TPR" evidence="1">
    <location>
        <begin position="712"/>
        <end position="745"/>
    </location>
</feature>
<evidence type="ECO:0000313" key="3">
    <source>
        <dbReference type="EMBL" id="OGG49628.1"/>
    </source>
</evidence>
<dbReference type="InterPro" id="IPR011990">
    <property type="entry name" value="TPR-like_helical_dom_sf"/>
</dbReference>
<feature type="transmembrane region" description="Helical" evidence="2">
    <location>
        <begin position="136"/>
        <end position="154"/>
    </location>
</feature>
<dbReference type="Pfam" id="PF14559">
    <property type="entry name" value="TPR_19"/>
    <property type="match status" value="1"/>
</dbReference>
<feature type="transmembrane region" description="Helical" evidence="2">
    <location>
        <begin position="12"/>
        <end position="35"/>
    </location>
</feature>
<dbReference type="SUPFAM" id="SSF48452">
    <property type="entry name" value="TPR-like"/>
    <property type="match status" value="1"/>
</dbReference>
<keyword evidence="2" id="KW-0812">Transmembrane</keyword>